<keyword evidence="3" id="KW-1185">Reference proteome</keyword>
<dbReference type="InterPro" id="IPR045443">
    <property type="entry name" value="DUF6504"/>
</dbReference>
<comment type="caution">
    <text evidence="2">The sequence shown here is derived from an EMBL/GenBank/DDBJ whole genome shotgun (WGS) entry which is preliminary data.</text>
</comment>
<feature type="domain" description="DUF6504" evidence="1">
    <location>
        <begin position="2"/>
        <end position="115"/>
    </location>
</feature>
<accession>A0ABW0BNI0</accession>
<sequence length="118" mass="13006">MRRYDDPVEVRRGWVSGPGHTGEGPEQFVWHGRLWKVRAVLAHWVETGPWWQSSGARAVIGSDEPAGGGDGGALPAADLLQERELWRVEAGRGPDRAGVFDLSFDWADGRWQLVGCAD</sequence>
<dbReference type="Proteomes" id="UP001596087">
    <property type="component" value="Unassembled WGS sequence"/>
</dbReference>
<reference evidence="3" key="1">
    <citation type="journal article" date="2019" name="Int. J. Syst. Evol. Microbiol.">
        <title>The Global Catalogue of Microorganisms (GCM) 10K type strain sequencing project: providing services to taxonomists for standard genome sequencing and annotation.</title>
        <authorList>
            <consortium name="The Broad Institute Genomics Platform"/>
            <consortium name="The Broad Institute Genome Sequencing Center for Infectious Disease"/>
            <person name="Wu L."/>
            <person name="Ma J."/>
        </authorList>
    </citation>
    <scope>NUCLEOTIDE SEQUENCE [LARGE SCALE GENOMIC DNA]</scope>
    <source>
        <strain evidence="3">DFY41</strain>
    </source>
</reference>
<evidence type="ECO:0000313" key="3">
    <source>
        <dbReference type="Proteomes" id="UP001596087"/>
    </source>
</evidence>
<organism evidence="2 3">
    <name type="scientific">Nocardioides taihuensis</name>
    <dbReference type="NCBI Taxonomy" id="1835606"/>
    <lineage>
        <taxon>Bacteria</taxon>
        <taxon>Bacillati</taxon>
        <taxon>Actinomycetota</taxon>
        <taxon>Actinomycetes</taxon>
        <taxon>Propionibacteriales</taxon>
        <taxon>Nocardioidaceae</taxon>
        <taxon>Nocardioides</taxon>
    </lineage>
</organism>
<gene>
    <name evidence="2" type="ORF">ACFPGP_19840</name>
</gene>
<dbReference type="Pfam" id="PF20114">
    <property type="entry name" value="DUF6504"/>
    <property type="match status" value="1"/>
</dbReference>
<evidence type="ECO:0000259" key="1">
    <source>
        <dbReference type="Pfam" id="PF20114"/>
    </source>
</evidence>
<evidence type="ECO:0000313" key="2">
    <source>
        <dbReference type="EMBL" id="MFC5178944.1"/>
    </source>
</evidence>
<dbReference type="RefSeq" id="WP_378592731.1">
    <property type="nucleotide sequence ID" value="NZ_JBHSKD010000027.1"/>
</dbReference>
<name>A0ABW0BNI0_9ACTN</name>
<dbReference type="EMBL" id="JBHSKD010000027">
    <property type="protein sequence ID" value="MFC5178944.1"/>
    <property type="molecule type" value="Genomic_DNA"/>
</dbReference>
<protein>
    <submittedName>
        <fullName evidence="2">DUF6504 family protein</fullName>
    </submittedName>
</protein>
<proteinExistence type="predicted"/>